<evidence type="ECO:0000313" key="1">
    <source>
        <dbReference type="EMBL" id="MUI37926.1"/>
    </source>
</evidence>
<protein>
    <recommendedName>
        <fullName evidence="3">Lipoprotein</fullName>
    </recommendedName>
</protein>
<organism evidence="1 2">
    <name type="scientific">Pseudomonas aeruginosa</name>
    <dbReference type="NCBI Taxonomy" id="287"/>
    <lineage>
        <taxon>Bacteria</taxon>
        <taxon>Pseudomonadati</taxon>
        <taxon>Pseudomonadota</taxon>
        <taxon>Gammaproteobacteria</taxon>
        <taxon>Pseudomonadales</taxon>
        <taxon>Pseudomonadaceae</taxon>
        <taxon>Pseudomonas</taxon>
    </lineage>
</organism>
<name>A0A844NQP3_PSEAI</name>
<dbReference type="RefSeq" id="WP_152372701.1">
    <property type="nucleotide sequence ID" value="NZ_JAPMUI010000001.1"/>
</dbReference>
<sequence>MRVVLMLVMVALAGCAGQVEPEPRTVRVEVPIEVSCRAPDIAEPAWATAGLRRDDDLQVKVRALLAERRQRIGYEEELKAAVAACK</sequence>
<accession>A0A844NQP3</accession>
<dbReference type="AlphaFoldDB" id="A0A844NQP3"/>
<evidence type="ECO:0008006" key="3">
    <source>
        <dbReference type="Google" id="ProtNLM"/>
    </source>
</evidence>
<gene>
    <name evidence="1" type="ORF">GNQ48_23255</name>
</gene>
<comment type="caution">
    <text evidence="1">The sequence shown here is derived from an EMBL/GenBank/DDBJ whole genome shotgun (WGS) entry which is preliminary data.</text>
</comment>
<reference evidence="1 2" key="1">
    <citation type="submission" date="2019-11" db="EMBL/GenBank/DDBJ databases">
        <title>Genomes of ocular Pseudomonas aeruginosa isolates.</title>
        <authorList>
            <person name="Khan M."/>
            <person name="Rice S.A."/>
            <person name="Willcox M.D.P."/>
            <person name="Stapleton F."/>
        </authorList>
    </citation>
    <scope>NUCLEOTIDE SEQUENCE [LARGE SCALE GENOMIC DNA]</scope>
    <source>
        <strain evidence="1 2">PA221</strain>
    </source>
</reference>
<dbReference type="PROSITE" id="PS51257">
    <property type="entry name" value="PROKAR_LIPOPROTEIN"/>
    <property type="match status" value="1"/>
</dbReference>
<dbReference type="EMBL" id="WOAD01000023">
    <property type="protein sequence ID" value="MUI37926.1"/>
    <property type="molecule type" value="Genomic_DNA"/>
</dbReference>
<proteinExistence type="predicted"/>
<dbReference type="Proteomes" id="UP000433532">
    <property type="component" value="Unassembled WGS sequence"/>
</dbReference>
<evidence type="ECO:0000313" key="2">
    <source>
        <dbReference type="Proteomes" id="UP000433532"/>
    </source>
</evidence>